<name>A0ABS8ZUI3_9PSEU</name>
<organism evidence="1 2">
    <name type="scientific">Kibdelosporangium philippinense</name>
    <dbReference type="NCBI Taxonomy" id="211113"/>
    <lineage>
        <taxon>Bacteria</taxon>
        <taxon>Bacillati</taxon>
        <taxon>Actinomycetota</taxon>
        <taxon>Actinomycetes</taxon>
        <taxon>Pseudonocardiales</taxon>
        <taxon>Pseudonocardiaceae</taxon>
        <taxon>Kibdelosporangium</taxon>
    </lineage>
</organism>
<comment type="caution">
    <text evidence="1">The sequence shown here is derived from an EMBL/GenBank/DDBJ whole genome shotgun (WGS) entry which is preliminary data.</text>
</comment>
<protein>
    <submittedName>
        <fullName evidence="1">Uncharacterized protein</fullName>
    </submittedName>
</protein>
<evidence type="ECO:0000313" key="1">
    <source>
        <dbReference type="EMBL" id="MCE7011404.1"/>
    </source>
</evidence>
<dbReference type="RefSeq" id="WP_233733870.1">
    <property type="nucleotide sequence ID" value="NZ_JAJVCN010000004.1"/>
</dbReference>
<dbReference type="Proteomes" id="UP001521150">
    <property type="component" value="Unassembled WGS sequence"/>
</dbReference>
<sequence length="204" mass="21542">MVPGSAELELLSSGLRYALDTASATLLMVGAGVVAKPEPWLCDQAARDLAGIRASRDVELVTLLTGLASGSLDPGDPVFRRRCSLTAARLRRLFTEADPLLSELRTCIEHAERNGVSVRFAERGLCPRVPVEARCVLIAPAVAMLAAASVARVSVVGAPESVTVSVVSDSPPESVPAVSCVGVSMSTVRCGQRIWVETTWMRGE</sequence>
<keyword evidence="2" id="KW-1185">Reference proteome</keyword>
<reference evidence="1 2" key="1">
    <citation type="submission" date="2021-12" db="EMBL/GenBank/DDBJ databases">
        <title>Genome sequence of Kibdelosporangium philippinense ATCC 49844.</title>
        <authorList>
            <person name="Fedorov E.A."/>
            <person name="Omeragic M."/>
            <person name="Shalygina K.F."/>
            <person name="Maclea K.S."/>
        </authorList>
    </citation>
    <scope>NUCLEOTIDE SEQUENCE [LARGE SCALE GENOMIC DNA]</scope>
    <source>
        <strain evidence="1 2">ATCC 49844</strain>
    </source>
</reference>
<proteinExistence type="predicted"/>
<evidence type="ECO:0000313" key="2">
    <source>
        <dbReference type="Proteomes" id="UP001521150"/>
    </source>
</evidence>
<gene>
    <name evidence="1" type="ORF">LWC34_52635</name>
</gene>
<accession>A0ABS8ZUI3</accession>
<dbReference type="EMBL" id="JAJVCN010000004">
    <property type="protein sequence ID" value="MCE7011404.1"/>
    <property type="molecule type" value="Genomic_DNA"/>
</dbReference>